<feature type="signal peptide" evidence="7">
    <location>
        <begin position="1"/>
        <end position="21"/>
    </location>
</feature>
<feature type="transmembrane region" description="Helical" evidence="6">
    <location>
        <begin position="223"/>
        <end position="245"/>
    </location>
</feature>
<feature type="transmembrane region" description="Helical" evidence="6">
    <location>
        <begin position="337"/>
        <end position="357"/>
    </location>
</feature>
<accession>A0A1Y3ZWM6</accession>
<dbReference type="InterPro" id="IPR036249">
    <property type="entry name" value="Thioredoxin-like_sf"/>
</dbReference>
<feature type="transmembrane region" description="Helical" evidence="6">
    <location>
        <begin position="178"/>
        <end position="202"/>
    </location>
</feature>
<dbReference type="Pfam" id="PF13899">
    <property type="entry name" value="Thioredoxin_7"/>
    <property type="match status" value="1"/>
</dbReference>
<evidence type="ECO:0000313" key="14">
    <source>
        <dbReference type="Proteomes" id="UP000283426"/>
    </source>
</evidence>
<reference evidence="14 15" key="1">
    <citation type="submission" date="2018-08" db="EMBL/GenBank/DDBJ databases">
        <title>A genome reference for cultivated species of the human gut microbiota.</title>
        <authorList>
            <person name="Zou Y."/>
            <person name="Xue W."/>
            <person name="Luo G."/>
        </authorList>
    </citation>
    <scope>NUCLEOTIDE SEQUENCE [LARGE SCALE GENOMIC DNA]</scope>
    <source>
        <strain evidence="12 14">AF14-6AC</strain>
        <strain evidence="11 15">AF16-14</strain>
        <strain evidence="13 16">OF03-11</strain>
    </source>
</reference>
<feature type="transmembrane region" description="Helical" evidence="6">
    <location>
        <begin position="369"/>
        <end position="391"/>
    </location>
</feature>
<organism evidence="11 15">
    <name type="scientific">Odoribacter splanchnicus</name>
    <dbReference type="NCBI Taxonomy" id="28118"/>
    <lineage>
        <taxon>Bacteria</taxon>
        <taxon>Pseudomonadati</taxon>
        <taxon>Bacteroidota</taxon>
        <taxon>Bacteroidia</taxon>
        <taxon>Bacteroidales</taxon>
        <taxon>Odoribacteraceae</taxon>
        <taxon>Odoribacter</taxon>
    </lineage>
</organism>
<dbReference type="OMA" id="EMEATVW"/>
<keyword evidence="2 6" id="KW-0812">Transmembrane</keyword>
<dbReference type="GO" id="GO:0015035">
    <property type="term" value="F:protein-disulfide reductase activity"/>
    <property type="evidence" value="ECO:0007669"/>
    <property type="project" value="TreeGrafter"/>
</dbReference>
<evidence type="ECO:0000256" key="7">
    <source>
        <dbReference type="SAM" id="SignalP"/>
    </source>
</evidence>
<feature type="transmembrane region" description="Helical" evidence="6">
    <location>
        <begin position="257"/>
        <end position="287"/>
    </location>
</feature>
<dbReference type="EMBL" id="QRYC01000006">
    <property type="protein sequence ID" value="RGU57183.1"/>
    <property type="molecule type" value="Genomic_DNA"/>
</dbReference>
<dbReference type="GeneID" id="61273478"/>
<keyword evidence="3" id="KW-0201">Cytochrome c-type biogenesis</keyword>
<name>A0A1Y3ZWM6_9BACT</name>
<evidence type="ECO:0000256" key="3">
    <source>
        <dbReference type="ARBA" id="ARBA00022748"/>
    </source>
</evidence>
<evidence type="ECO:0000256" key="5">
    <source>
        <dbReference type="ARBA" id="ARBA00023136"/>
    </source>
</evidence>
<evidence type="ECO:0000313" key="10">
    <source>
        <dbReference type="EMBL" id="MCG4959500.1"/>
    </source>
</evidence>
<feature type="domain" description="Cytochrome C biogenesis protein transmembrane" evidence="8">
    <location>
        <begin position="179"/>
        <end position="386"/>
    </location>
</feature>
<dbReference type="PANTHER" id="PTHR32234:SF0">
    <property type="entry name" value="THIOL:DISULFIDE INTERCHANGE PROTEIN DSBD"/>
    <property type="match status" value="1"/>
</dbReference>
<evidence type="ECO:0000313" key="12">
    <source>
        <dbReference type="EMBL" id="RGV26324.1"/>
    </source>
</evidence>
<dbReference type="PANTHER" id="PTHR32234">
    <property type="entry name" value="THIOL:DISULFIDE INTERCHANGE PROTEIN DSBD"/>
    <property type="match status" value="1"/>
</dbReference>
<dbReference type="Pfam" id="PF11412">
    <property type="entry name" value="DsbD_N"/>
    <property type="match status" value="1"/>
</dbReference>
<evidence type="ECO:0000259" key="9">
    <source>
        <dbReference type="Pfam" id="PF11412"/>
    </source>
</evidence>
<dbReference type="InterPro" id="IPR003834">
    <property type="entry name" value="Cyt_c_assmbl_TM_dom"/>
</dbReference>
<gene>
    <name evidence="12" type="ORF">DWW24_10075</name>
    <name evidence="11" type="ORF">DWW57_06410</name>
    <name evidence="13" type="ORF">DXA53_11060</name>
    <name evidence="10" type="ORF">L0P03_06490</name>
</gene>
<dbReference type="Proteomes" id="UP000284434">
    <property type="component" value="Unassembled WGS sequence"/>
</dbReference>
<evidence type="ECO:0000256" key="6">
    <source>
        <dbReference type="SAM" id="Phobius"/>
    </source>
</evidence>
<evidence type="ECO:0000259" key="8">
    <source>
        <dbReference type="Pfam" id="PF02683"/>
    </source>
</evidence>
<feature type="transmembrane region" description="Helical" evidence="6">
    <location>
        <begin position="436"/>
        <end position="456"/>
    </location>
</feature>
<dbReference type="GO" id="GO:0017004">
    <property type="term" value="P:cytochrome complex assembly"/>
    <property type="evidence" value="ECO:0007669"/>
    <property type="project" value="UniProtKB-KW"/>
</dbReference>
<dbReference type="Proteomes" id="UP000283426">
    <property type="component" value="Unassembled WGS sequence"/>
</dbReference>
<dbReference type="EMBL" id="QRYW01000019">
    <property type="protein sequence ID" value="RGV26324.1"/>
    <property type="molecule type" value="Genomic_DNA"/>
</dbReference>
<dbReference type="EMBL" id="QSCO01000014">
    <property type="protein sequence ID" value="RGY06096.1"/>
    <property type="molecule type" value="Genomic_DNA"/>
</dbReference>
<dbReference type="GO" id="GO:0016020">
    <property type="term" value="C:membrane"/>
    <property type="evidence" value="ECO:0007669"/>
    <property type="project" value="UniProtKB-SubCell"/>
</dbReference>
<feature type="transmembrane region" description="Helical" evidence="6">
    <location>
        <begin position="299"/>
        <end position="325"/>
    </location>
</feature>
<dbReference type="GO" id="GO:0045454">
    <property type="term" value="P:cell redox homeostasis"/>
    <property type="evidence" value="ECO:0007669"/>
    <property type="project" value="TreeGrafter"/>
</dbReference>
<comment type="caution">
    <text evidence="11">The sequence shown here is derived from an EMBL/GenBank/DDBJ whole genome shotgun (WGS) entry which is preliminary data.</text>
</comment>
<evidence type="ECO:0000256" key="2">
    <source>
        <dbReference type="ARBA" id="ARBA00022692"/>
    </source>
</evidence>
<feature type="transmembrane region" description="Helical" evidence="6">
    <location>
        <begin position="406"/>
        <end position="424"/>
    </location>
</feature>
<evidence type="ECO:0000256" key="1">
    <source>
        <dbReference type="ARBA" id="ARBA00004141"/>
    </source>
</evidence>
<proteinExistence type="predicted"/>
<comment type="subcellular location">
    <subcellularLocation>
        <location evidence="1">Membrane</location>
        <topology evidence="1">Multi-pass membrane protein</topology>
    </subcellularLocation>
</comment>
<feature type="domain" description="Thiol:disulfide interchange protein DsbD N-terminal" evidence="9">
    <location>
        <begin position="38"/>
        <end position="144"/>
    </location>
</feature>
<keyword evidence="4 6" id="KW-1133">Transmembrane helix</keyword>
<feature type="chain" id="PRO_5042691675" evidence="7">
    <location>
        <begin position="22"/>
        <end position="675"/>
    </location>
</feature>
<protein>
    <submittedName>
        <fullName evidence="11">DUF255 domain-containing protein</fullName>
    </submittedName>
    <submittedName>
        <fullName evidence="10">Thioredoxin family protein</fullName>
    </submittedName>
</protein>
<dbReference type="Gene3D" id="3.40.30.10">
    <property type="entry name" value="Glutaredoxin"/>
    <property type="match status" value="1"/>
</dbReference>
<dbReference type="EMBL" id="JAKNDN010000010">
    <property type="protein sequence ID" value="MCG4959500.1"/>
    <property type="molecule type" value="Genomic_DNA"/>
</dbReference>
<dbReference type="InterPro" id="IPR028250">
    <property type="entry name" value="DsbDN"/>
</dbReference>
<evidence type="ECO:0000313" key="11">
    <source>
        <dbReference type="EMBL" id="RGU57183.1"/>
    </source>
</evidence>
<keyword evidence="5 6" id="KW-0472">Membrane</keyword>
<sequence length="675" mass="74963">MKKGLFAFLLTFMLGIFTVSAQVENPAQWSYSQKSLGNNEYELVFKAALEPGWHIYSMYTPEGGPMATTVTFEEAGKGIELVGKATENEPKKEHDDVFGVDVWSFELEYVITQKIKVTDPAIAAVKGEIEFQVCREGQCVRFDESFDIKIGDQPAAKTEVKAAAATDSSSDSTKDESLWIFFWGAFVAGLAAVVMPCVFPMIPMTVSFFMHGDTNKAKAKAKAIFFSLSIIAIYTALGLIISMLLGPDFINWLSTNWVPNVFFFVIFMIFAASFFGAFEIVLPSWIVNKSDAQADKGGYVGAFFMAFTLVLVSFSCTAPIVGTVLVEAARGSVLRPIIGMLGFSIAVALPFGFFAFFPSKLSNLPKSGGWLNSVKVVLGFIEVALGFKFLMVADQTYHWGLLDREIYIAIWVTIFTLQGLYLMGKIKFAHDSELKYIGVPRLAFIIATFTFVVYLIPGMFGAPLKALAGYFPPQETIDFDINRIVRDNVKQISVSGVATGTAKKSDACEAPKYSDFLHLAHGLDGYFDYDQALKCAQAQNKPLFIDFTGHGCVNCREMEQSVWSDPRVLDMLKNDYVVVALYVDDKTTLPESEWYVSDYDGKKKKTLGKKNADFQIKKFDSNAQPNYILLDSRGGNDNDLRPHILAAPRGHNLDKDAFVEFLKQGLEEYKKRGNN</sequence>
<evidence type="ECO:0000313" key="16">
    <source>
        <dbReference type="Proteomes" id="UP000284434"/>
    </source>
</evidence>
<evidence type="ECO:0000256" key="4">
    <source>
        <dbReference type="ARBA" id="ARBA00022989"/>
    </source>
</evidence>
<dbReference type="SUPFAM" id="SSF52833">
    <property type="entry name" value="Thioredoxin-like"/>
    <property type="match status" value="1"/>
</dbReference>
<dbReference type="RefSeq" id="WP_013610573.1">
    <property type="nucleotide sequence ID" value="NZ_CABJFF010000005.1"/>
</dbReference>
<reference evidence="10" key="2">
    <citation type="submission" date="2022-01" db="EMBL/GenBank/DDBJ databases">
        <title>Collection of gut derived symbiotic bacterial strains cultured from healthy donors.</title>
        <authorList>
            <person name="Lin H."/>
            <person name="Kohout C."/>
            <person name="Waligurski E."/>
            <person name="Pamer E.G."/>
        </authorList>
    </citation>
    <scope>NUCLEOTIDE SEQUENCE</scope>
    <source>
        <strain evidence="10">DFI.1.149</strain>
    </source>
</reference>
<evidence type="ECO:0000313" key="15">
    <source>
        <dbReference type="Proteomes" id="UP000284243"/>
    </source>
</evidence>
<keyword evidence="7" id="KW-0732">Signal</keyword>
<dbReference type="Proteomes" id="UP001199750">
    <property type="component" value="Unassembled WGS sequence"/>
</dbReference>
<dbReference type="AlphaFoldDB" id="A0A1Y3ZWM6"/>
<dbReference type="Proteomes" id="UP000284243">
    <property type="component" value="Unassembled WGS sequence"/>
</dbReference>
<evidence type="ECO:0000313" key="13">
    <source>
        <dbReference type="EMBL" id="RGY06096.1"/>
    </source>
</evidence>
<dbReference type="Pfam" id="PF02683">
    <property type="entry name" value="DsbD_TM"/>
    <property type="match status" value="1"/>
</dbReference>